<dbReference type="NCBIfam" id="TIGR02067">
    <property type="entry name" value="his_9_HisN"/>
    <property type="match status" value="1"/>
</dbReference>
<feature type="binding site" evidence="7">
    <location>
        <position position="96"/>
    </location>
    <ligand>
        <name>Mg(2+)</name>
        <dbReference type="ChEBI" id="CHEBI:18420"/>
        <label>1</label>
        <note>catalytic</note>
    </ligand>
</feature>
<comment type="cofactor">
    <cofactor evidence="1 7">
        <name>Mg(2+)</name>
        <dbReference type="ChEBI" id="CHEBI:18420"/>
    </cofactor>
</comment>
<dbReference type="GO" id="GO:0000105">
    <property type="term" value="P:L-histidine biosynthetic process"/>
    <property type="evidence" value="ECO:0007669"/>
    <property type="project" value="UniProtKB-UniRule"/>
</dbReference>
<dbReference type="GO" id="GO:0008934">
    <property type="term" value="F:inositol monophosphate 1-phosphatase activity"/>
    <property type="evidence" value="ECO:0007669"/>
    <property type="project" value="TreeGrafter"/>
</dbReference>
<reference evidence="9 10" key="1">
    <citation type="submission" date="2017-03" db="EMBL/GenBank/DDBJ databases">
        <authorList>
            <person name="Afonso C.L."/>
            <person name="Miller P.J."/>
            <person name="Scott M.A."/>
            <person name="Spackman E."/>
            <person name="Goraichik I."/>
            <person name="Dimitrov K.M."/>
            <person name="Suarez D.L."/>
            <person name="Swayne D.E."/>
        </authorList>
    </citation>
    <scope>NUCLEOTIDE SEQUENCE [LARGE SCALE GENOMIC DNA]</scope>
    <source>
        <strain evidence="9 10">CECT 8367</strain>
    </source>
</reference>
<comment type="similarity">
    <text evidence="2">Belongs to the inositol monophosphatase superfamily.</text>
</comment>
<gene>
    <name evidence="9" type="primary">hisN</name>
    <name evidence="8" type="ORF">CLV79_10360</name>
    <name evidence="9" type="ORF">LOS8367_00340</name>
</gene>
<evidence type="ECO:0000256" key="7">
    <source>
        <dbReference type="PIRSR" id="PIRSR600760-2"/>
    </source>
</evidence>
<dbReference type="InterPro" id="IPR020550">
    <property type="entry name" value="Inositol_monophosphatase_CS"/>
</dbReference>
<dbReference type="PANTHER" id="PTHR20854">
    <property type="entry name" value="INOSITOL MONOPHOSPHATASE"/>
    <property type="match status" value="1"/>
</dbReference>
<dbReference type="EC" id="3.1.3.15" evidence="6"/>
<dbReference type="GO" id="GO:0007165">
    <property type="term" value="P:signal transduction"/>
    <property type="evidence" value="ECO:0007669"/>
    <property type="project" value="TreeGrafter"/>
</dbReference>
<dbReference type="PANTHER" id="PTHR20854:SF4">
    <property type="entry name" value="INOSITOL-1-MONOPHOSPHATASE-RELATED"/>
    <property type="match status" value="1"/>
</dbReference>
<evidence type="ECO:0000313" key="9">
    <source>
        <dbReference type="EMBL" id="SLN17751.1"/>
    </source>
</evidence>
<dbReference type="GO" id="GO:0046854">
    <property type="term" value="P:phosphatidylinositol phosphate biosynthetic process"/>
    <property type="evidence" value="ECO:0007669"/>
    <property type="project" value="InterPro"/>
</dbReference>
<dbReference type="Pfam" id="PF00459">
    <property type="entry name" value="Inositol_P"/>
    <property type="match status" value="1"/>
</dbReference>
<keyword evidence="3 7" id="KW-0479">Metal-binding</keyword>
<evidence type="ECO:0000313" key="11">
    <source>
        <dbReference type="Proteomes" id="UP000240624"/>
    </source>
</evidence>
<feature type="binding site" evidence="7">
    <location>
        <position position="221"/>
    </location>
    <ligand>
        <name>Mg(2+)</name>
        <dbReference type="ChEBI" id="CHEBI:18420"/>
        <label>1</label>
        <note>catalytic</note>
    </ligand>
</feature>
<dbReference type="Proteomes" id="UP000193495">
    <property type="component" value="Unassembled WGS sequence"/>
</dbReference>
<keyword evidence="5 7" id="KW-0460">Magnesium</keyword>
<dbReference type="GO" id="GO:0006020">
    <property type="term" value="P:inositol metabolic process"/>
    <property type="evidence" value="ECO:0007669"/>
    <property type="project" value="TreeGrafter"/>
</dbReference>
<keyword evidence="4 9" id="KW-0378">Hydrolase</keyword>
<dbReference type="GO" id="GO:0046872">
    <property type="term" value="F:metal ion binding"/>
    <property type="evidence" value="ECO:0007669"/>
    <property type="project" value="UniProtKB-KW"/>
</dbReference>
<dbReference type="InterPro" id="IPR011809">
    <property type="entry name" value="His_9_proposed"/>
</dbReference>
<dbReference type="OrthoDB" id="9785695at2"/>
<evidence type="ECO:0000313" key="8">
    <source>
        <dbReference type="EMBL" id="PSK87014.1"/>
    </source>
</evidence>
<dbReference type="EMBL" id="PYGB01000003">
    <property type="protein sequence ID" value="PSK87014.1"/>
    <property type="molecule type" value="Genomic_DNA"/>
</dbReference>
<dbReference type="Gene3D" id="3.30.540.10">
    <property type="entry name" value="Fructose-1,6-Bisphosphatase, subunit A, domain 1"/>
    <property type="match status" value="1"/>
</dbReference>
<dbReference type="InterPro" id="IPR000760">
    <property type="entry name" value="Inositol_monophosphatase-like"/>
</dbReference>
<reference evidence="8 11" key="2">
    <citation type="submission" date="2018-03" db="EMBL/GenBank/DDBJ databases">
        <title>Genomic Encyclopedia of Archaeal and Bacterial Type Strains, Phase II (KMG-II): from individual species to whole genera.</title>
        <authorList>
            <person name="Goeker M."/>
        </authorList>
    </citation>
    <scope>NUCLEOTIDE SEQUENCE [LARGE SCALE GENOMIC DNA]</scope>
    <source>
        <strain evidence="8 11">DSM 29956</strain>
    </source>
</reference>
<evidence type="ECO:0000256" key="3">
    <source>
        <dbReference type="ARBA" id="ARBA00022723"/>
    </source>
</evidence>
<evidence type="ECO:0000313" key="10">
    <source>
        <dbReference type="Proteomes" id="UP000193495"/>
    </source>
</evidence>
<evidence type="ECO:0000256" key="4">
    <source>
        <dbReference type="ARBA" id="ARBA00022801"/>
    </source>
</evidence>
<dbReference type="CDD" id="cd01641">
    <property type="entry name" value="Bacterial_IMPase_like_1"/>
    <property type="match status" value="1"/>
</dbReference>
<evidence type="ECO:0000256" key="1">
    <source>
        <dbReference type="ARBA" id="ARBA00001946"/>
    </source>
</evidence>
<proteinExistence type="inferred from homology"/>
<dbReference type="AlphaFoldDB" id="A0A1X6YF82"/>
<keyword evidence="11" id="KW-1185">Reference proteome</keyword>
<protein>
    <recommendedName>
        <fullName evidence="6">Histidinol-phosphatase</fullName>
        <ecNumber evidence="6">3.1.3.15</ecNumber>
    </recommendedName>
</protein>
<dbReference type="SUPFAM" id="SSF56655">
    <property type="entry name" value="Carbohydrate phosphatase"/>
    <property type="match status" value="1"/>
</dbReference>
<dbReference type="EMBL" id="FWFY01000001">
    <property type="protein sequence ID" value="SLN17751.1"/>
    <property type="molecule type" value="Genomic_DNA"/>
</dbReference>
<feature type="binding site" evidence="7">
    <location>
        <position position="97"/>
    </location>
    <ligand>
        <name>Mg(2+)</name>
        <dbReference type="ChEBI" id="CHEBI:18420"/>
        <label>1</label>
        <note>catalytic</note>
    </ligand>
</feature>
<evidence type="ECO:0000256" key="5">
    <source>
        <dbReference type="ARBA" id="ARBA00022842"/>
    </source>
</evidence>
<dbReference type="Proteomes" id="UP000240624">
    <property type="component" value="Unassembled WGS sequence"/>
</dbReference>
<dbReference type="PROSITE" id="PS00630">
    <property type="entry name" value="IMP_2"/>
    <property type="match status" value="1"/>
</dbReference>
<sequence length="270" mass="28388">MTGTYSPDLIRDIVATAHALADAARPETLRHFRQGIGVDDKTGDGVGFDPVTEADRAAERAMRAILAQRRPADAILGEEYGAKSGTSGLTWVLDPIDGTRAYIAGTPTWGVLISVRDEHGPIFGVIDQPYIGERFEGGFGIARLDGPLGESRLATCASRALPEAIVMTTFPEIGSPAEQAGFEAVSRKARLTRYGMDCYAYALVALGQVDLVIEAGLNSYDICAPIAVIEAAGGVVTNWQGGPAHEGGRVIAAANAGIHAEALELLRQTG</sequence>
<dbReference type="RefSeq" id="WP_085894902.1">
    <property type="nucleotide sequence ID" value="NZ_FWFY01000001.1"/>
</dbReference>
<dbReference type="Gene3D" id="3.40.190.80">
    <property type="match status" value="1"/>
</dbReference>
<evidence type="ECO:0000256" key="2">
    <source>
        <dbReference type="ARBA" id="ARBA00009759"/>
    </source>
</evidence>
<evidence type="ECO:0000256" key="6">
    <source>
        <dbReference type="NCBIfam" id="TIGR02067"/>
    </source>
</evidence>
<feature type="binding site" evidence="7">
    <location>
        <position position="94"/>
    </location>
    <ligand>
        <name>Mg(2+)</name>
        <dbReference type="ChEBI" id="CHEBI:18420"/>
        <label>1</label>
        <note>catalytic</note>
    </ligand>
</feature>
<organism evidence="9 10">
    <name type="scientific">Limimaricola soesokkakensis</name>
    <dbReference type="NCBI Taxonomy" id="1343159"/>
    <lineage>
        <taxon>Bacteria</taxon>
        <taxon>Pseudomonadati</taxon>
        <taxon>Pseudomonadota</taxon>
        <taxon>Alphaproteobacteria</taxon>
        <taxon>Rhodobacterales</taxon>
        <taxon>Paracoccaceae</taxon>
        <taxon>Limimaricola</taxon>
    </lineage>
</organism>
<feature type="binding site" evidence="7">
    <location>
        <position position="78"/>
    </location>
    <ligand>
        <name>Mg(2+)</name>
        <dbReference type="ChEBI" id="CHEBI:18420"/>
        <label>1</label>
        <note>catalytic</note>
    </ligand>
</feature>
<name>A0A1X6YF82_9RHOB</name>
<dbReference type="GO" id="GO:0004401">
    <property type="term" value="F:histidinol-phosphatase activity"/>
    <property type="evidence" value="ECO:0007669"/>
    <property type="project" value="UniProtKB-UniRule"/>
</dbReference>
<accession>A0A1X6YF82</accession>
<dbReference type="PRINTS" id="PR00377">
    <property type="entry name" value="IMPHPHTASES"/>
</dbReference>